<gene>
    <name evidence="5" type="ORF">J5N97_014574</name>
</gene>
<proteinExistence type="inferred from homology"/>
<reference evidence="5" key="2">
    <citation type="journal article" date="2022" name="Hortic Res">
        <title>The genome of Dioscorea zingiberensis sheds light on the biosynthesis, origin and evolution of the medicinally important diosgenin saponins.</title>
        <authorList>
            <person name="Li Y."/>
            <person name="Tan C."/>
            <person name="Li Z."/>
            <person name="Guo J."/>
            <person name="Li S."/>
            <person name="Chen X."/>
            <person name="Wang C."/>
            <person name="Dai X."/>
            <person name="Yang H."/>
            <person name="Song W."/>
            <person name="Hou L."/>
            <person name="Xu J."/>
            <person name="Tong Z."/>
            <person name="Xu A."/>
            <person name="Yuan X."/>
            <person name="Wang W."/>
            <person name="Yang Q."/>
            <person name="Chen L."/>
            <person name="Sun Z."/>
            <person name="Wang K."/>
            <person name="Pan B."/>
            <person name="Chen J."/>
            <person name="Bao Y."/>
            <person name="Liu F."/>
            <person name="Qi X."/>
            <person name="Gang D.R."/>
            <person name="Wen J."/>
            <person name="Li J."/>
        </authorList>
    </citation>
    <scope>NUCLEOTIDE SEQUENCE</scope>
    <source>
        <strain evidence="5">Dzin_1.0</strain>
    </source>
</reference>
<feature type="region of interest" description="Disordered" evidence="4">
    <location>
        <begin position="1"/>
        <end position="20"/>
    </location>
</feature>
<protein>
    <submittedName>
        <fullName evidence="5">Uncharacterized protein</fullName>
    </submittedName>
</protein>
<name>A0A9D5CSM8_9LILI</name>
<sequence length="260" mass="29624">MGSPRTRSPSSSSHPLASSSAVLCSPNRKLKPKMDFYLGAGFSSRDLAKLITSDAKILRSSLKKRIIPSFDFLKTLLRSNEEIITAIKYTPWLLHLDLQTNMAPNVAILRDLGVPEGRISGLAKFNADVLARKTEKFRRMTERVMEIGFRPGHHSFTVAVRCFSAISPATWETKVTAFKRFGVPEDEILSAFKKQPLMMTISEEKIKKSMGLFGLMSDKVINYQIFWLSEKKFLQRYVMRFQEQHPQVLEAYLSTTKKQL</sequence>
<organism evidence="5 6">
    <name type="scientific">Dioscorea zingiberensis</name>
    <dbReference type="NCBI Taxonomy" id="325984"/>
    <lineage>
        <taxon>Eukaryota</taxon>
        <taxon>Viridiplantae</taxon>
        <taxon>Streptophyta</taxon>
        <taxon>Embryophyta</taxon>
        <taxon>Tracheophyta</taxon>
        <taxon>Spermatophyta</taxon>
        <taxon>Magnoliopsida</taxon>
        <taxon>Liliopsida</taxon>
        <taxon>Dioscoreales</taxon>
        <taxon>Dioscoreaceae</taxon>
        <taxon>Dioscorea</taxon>
    </lineage>
</organism>
<dbReference type="AlphaFoldDB" id="A0A9D5CSM8"/>
<dbReference type="OrthoDB" id="637682at2759"/>
<dbReference type="Gene3D" id="1.25.70.10">
    <property type="entry name" value="Transcription termination factor 3, mitochondrial"/>
    <property type="match status" value="1"/>
</dbReference>
<accession>A0A9D5CSM8</accession>
<comment type="caution">
    <text evidence="5">The sequence shown here is derived from an EMBL/GenBank/DDBJ whole genome shotgun (WGS) entry which is preliminary data.</text>
</comment>
<dbReference type="GO" id="GO:0003676">
    <property type="term" value="F:nucleic acid binding"/>
    <property type="evidence" value="ECO:0007669"/>
    <property type="project" value="InterPro"/>
</dbReference>
<evidence type="ECO:0000256" key="2">
    <source>
        <dbReference type="ARBA" id="ARBA00022472"/>
    </source>
</evidence>
<dbReference type="InterPro" id="IPR003690">
    <property type="entry name" value="MTERF"/>
</dbReference>
<keyword evidence="2" id="KW-0805">Transcription regulation</keyword>
<reference evidence="5" key="1">
    <citation type="submission" date="2021-03" db="EMBL/GenBank/DDBJ databases">
        <authorList>
            <person name="Li Z."/>
            <person name="Yang C."/>
        </authorList>
    </citation>
    <scope>NUCLEOTIDE SEQUENCE</scope>
    <source>
        <strain evidence="5">Dzin_1.0</strain>
        <tissue evidence="5">Leaf</tissue>
    </source>
</reference>
<dbReference type="PANTHER" id="PTHR13068:SF236">
    <property type="entry name" value="OS02G0749800 PROTEIN"/>
    <property type="match status" value="1"/>
</dbReference>
<dbReference type="Pfam" id="PF02536">
    <property type="entry name" value="mTERF"/>
    <property type="match status" value="1"/>
</dbReference>
<evidence type="ECO:0000256" key="4">
    <source>
        <dbReference type="SAM" id="MobiDB-lite"/>
    </source>
</evidence>
<keyword evidence="2" id="KW-0804">Transcription</keyword>
<evidence type="ECO:0000256" key="3">
    <source>
        <dbReference type="ARBA" id="ARBA00022946"/>
    </source>
</evidence>
<evidence type="ECO:0000313" key="6">
    <source>
        <dbReference type="Proteomes" id="UP001085076"/>
    </source>
</evidence>
<dbReference type="EMBL" id="JAGGNH010000003">
    <property type="protein sequence ID" value="KAJ0979100.1"/>
    <property type="molecule type" value="Genomic_DNA"/>
</dbReference>
<dbReference type="PANTHER" id="PTHR13068">
    <property type="entry name" value="CGI-12 PROTEIN-RELATED"/>
    <property type="match status" value="1"/>
</dbReference>
<evidence type="ECO:0000313" key="5">
    <source>
        <dbReference type="EMBL" id="KAJ0979100.1"/>
    </source>
</evidence>
<keyword evidence="2" id="KW-0806">Transcription termination</keyword>
<dbReference type="GO" id="GO:0006353">
    <property type="term" value="P:DNA-templated transcription termination"/>
    <property type="evidence" value="ECO:0007669"/>
    <property type="project" value="UniProtKB-KW"/>
</dbReference>
<dbReference type="Proteomes" id="UP001085076">
    <property type="component" value="Miscellaneous, Linkage group lg03"/>
</dbReference>
<keyword evidence="3" id="KW-0809">Transit peptide</keyword>
<comment type="similarity">
    <text evidence="1">Belongs to the mTERF family.</text>
</comment>
<evidence type="ECO:0000256" key="1">
    <source>
        <dbReference type="ARBA" id="ARBA00007692"/>
    </source>
</evidence>
<keyword evidence="6" id="KW-1185">Reference proteome</keyword>
<dbReference type="InterPro" id="IPR038538">
    <property type="entry name" value="MTERF_sf"/>
</dbReference>
<dbReference type="SMART" id="SM00733">
    <property type="entry name" value="Mterf"/>
    <property type="match status" value="4"/>
</dbReference>